<feature type="compositionally biased region" description="Polar residues" evidence="2">
    <location>
        <begin position="660"/>
        <end position="674"/>
    </location>
</feature>
<feature type="region of interest" description="Disordered" evidence="2">
    <location>
        <begin position="338"/>
        <end position="365"/>
    </location>
</feature>
<dbReference type="InterPro" id="IPR029304">
    <property type="entry name" value="AKAP2_C"/>
</dbReference>
<feature type="compositionally biased region" description="Basic and acidic residues" evidence="2">
    <location>
        <begin position="26"/>
        <end position="38"/>
    </location>
</feature>
<feature type="compositionally biased region" description="Basic and acidic residues" evidence="2">
    <location>
        <begin position="646"/>
        <end position="655"/>
    </location>
</feature>
<proteinExistence type="predicted"/>
<keyword evidence="1" id="KW-0175">Coiled coil</keyword>
<dbReference type="PANTHER" id="PTHR18839:SF0">
    <property type="entry name" value="MITOTIC INTERACTOR AND SUBSTRATE OF PLK1 ISOFORM X1-RELATED"/>
    <property type="match status" value="1"/>
</dbReference>
<gene>
    <name evidence="4" type="ORF">g.44937</name>
</gene>
<evidence type="ECO:0000256" key="1">
    <source>
        <dbReference type="ARBA" id="ARBA00023054"/>
    </source>
</evidence>
<reference evidence="4" key="1">
    <citation type="submission" date="2015-11" db="EMBL/GenBank/DDBJ databases">
        <title>De novo transcriptome assembly of four potential Pierce s Disease insect vectors from Arizona vineyards.</title>
        <authorList>
            <person name="Tassone E.E."/>
        </authorList>
    </citation>
    <scope>NUCLEOTIDE SEQUENCE</scope>
</reference>
<feature type="region of interest" description="Disordered" evidence="2">
    <location>
        <begin position="627"/>
        <end position="780"/>
    </location>
</feature>
<feature type="compositionally biased region" description="Low complexity" evidence="2">
    <location>
        <begin position="352"/>
        <end position="363"/>
    </location>
</feature>
<feature type="compositionally biased region" description="Low complexity" evidence="2">
    <location>
        <begin position="627"/>
        <end position="636"/>
    </location>
</feature>
<name>A0A1B6HFT3_9HEMI</name>
<evidence type="ECO:0000259" key="3">
    <source>
        <dbReference type="Pfam" id="PF15304"/>
    </source>
</evidence>
<feature type="region of interest" description="Disordered" evidence="2">
    <location>
        <begin position="1"/>
        <end position="51"/>
    </location>
</feature>
<feature type="compositionally biased region" description="Acidic residues" evidence="2">
    <location>
        <begin position="1"/>
        <end position="10"/>
    </location>
</feature>
<feature type="compositionally biased region" description="Low complexity" evidence="2">
    <location>
        <begin position="515"/>
        <end position="531"/>
    </location>
</feature>
<feature type="compositionally biased region" description="Basic and acidic residues" evidence="2">
    <location>
        <begin position="814"/>
        <end position="835"/>
    </location>
</feature>
<sequence>MKDTTMEEEQKDNKSEEQELPPQNDLTKDVSLKSETKPPTEPIDSVSESFPVTVSTCPSSNEVIVENINHAIPINLTVLQATVDSLPVEATEVPEPRVTETQDPLNSKEFTSIIEISGDGTWNTAKIPSSHVETSKAIESIIPDESAEQDFLTVNADARAKHVTLAYSGQYYTGNCPVASIKPMKHEQDASIDTKKNIGAQIMEKYEEERKKIIEIKNLPDISLLDVDESLEEIQKERRKIIESQAVRAKRIDSWIKGGPVPLDADGVPVKCELPDCDDAIPLPDSDSINMYLDENGEVVYDSIIQNKSKIKSYWEQLMIAAELSKSSAHQHVYSHHLPHAPTPAAAPAPSPAHTSPPATTPHVVPEKIPSPDLSETEYYDALSHISQIQTPELTEKSAGAEGLVETVVQRDIRLQRERELALAEERQKALRSTKTPIMTKTAQPTSLPTPTPAPAKEEELHRQHDEAYLSIPTTDEGNFSEYGSEDKEDNSPDESRVTSPVGPAGITSHHRTQSLDSMSSGHSSGSGFASHPDLTMTKTERRQTFGPVKPLDEPEDIDLLTFVKTNTPSVLKDQSLIPEPLEVEVRNSECESGHEKETPIEREIRLAREREEELRREKRISAIPLAVSPSTSIPPAVIPTPPPAEPEKKVEPVRRAANTRVSPATQRVQQEIEQATEREKELKRWTSEKEVAPVERKLKPTTLNIEFNNKDSPPPPLQSPRTPVMKSAGASPKIYIQNPQQKGLMKRFLASRGKMGSTPRLSPTSATMPPLRSPAISPSSLLTEPFISFTSVVQSKEKGEEPINLGTRPGYKSAEDKIQNELREMRRREEELRQQRRTSLYSARSQPDLLNIDNEPLEPEPSSLEDEPTRLPNMSKLRSALSVQNLLDVGMEDKPAPRRLPKKKSALIEQWESRIKNTN</sequence>
<dbReference type="EMBL" id="GECU01034119">
    <property type="protein sequence ID" value="JAS73587.1"/>
    <property type="molecule type" value="Transcribed_RNA"/>
</dbReference>
<feature type="domain" description="A-kinase anchor protein 2 C-terminal" evidence="3">
    <location>
        <begin position="807"/>
        <end position="917"/>
    </location>
</feature>
<feature type="compositionally biased region" description="Pro residues" evidence="2">
    <location>
        <begin position="341"/>
        <end position="351"/>
    </location>
</feature>
<dbReference type="InterPro" id="IPR042779">
    <property type="entry name" value="MISP/MISP3-like"/>
</dbReference>
<protein>
    <recommendedName>
        <fullName evidence="3">A-kinase anchor protein 2 C-terminal domain-containing protein</fullName>
    </recommendedName>
</protein>
<feature type="region of interest" description="Disordered" evidence="2">
    <location>
        <begin position="794"/>
        <end position="874"/>
    </location>
</feature>
<feature type="compositionally biased region" description="Acidic residues" evidence="2">
    <location>
        <begin position="856"/>
        <end position="867"/>
    </location>
</feature>
<accession>A0A1B6HFT3</accession>
<dbReference type="AlphaFoldDB" id="A0A1B6HFT3"/>
<organism evidence="4">
    <name type="scientific">Homalodisca liturata</name>
    <dbReference type="NCBI Taxonomy" id="320908"/>
    <lineage>
        <taxon>Eukaryota</taxon>
        <taxon>Metazoa</taxon>
        <taxon>Ecdysozoa</taxon>
        <taxon>Arthropoda</taxon>
        <taxon>Hexapoda</taxon>
        <taxon>Insecta</taxon>
        <taxon>Pterygota</taxon>
        <taxon>Neoptera</taxon>
        <taxon>Paraneoptera</taxon>
        <taxon>Hemiptera</taxon>
        <taxon>Auchenorrhyncha</taxon>
        <taxon>Membracoidea</taxon>
        <taxon>Cicadellidae</taxon>
        <taxon>Cicadellinae</taxon>
        <taxon>Proconiini</taxon>
        <taxon>Homalodisca</taxon>
    </lineage>
</organism>
<evidence type="ECO:0000313" key="4">
    <source>
        <dbReference type="EMBL" id="JAS73587.1"/>
    </source>
</evidence>
<feature type="compositionally biased region" description="Polar residues" evidence="2">
    <location>
        <begin position="702"/>
        <end position="712"/>
    </location>
</feature>
<feature type="region of interest" description="Disordered" evidence="2">
    <location>
        <begin position="434"/>
        <end position="554"/>
    </location>
</feature>
<dbReference type="PANTHER" id="PTHR18839">
    <property type="entry name" value="MITOTIC INTERACTOR AND SUBSTRATE OF PLK1 MISP FAMILY MEMBER"/>
    <property type="match status" value="1"/>
</dbReference>
<evidence type="ECO:0000256" key="2">
    <source>
        <dbReference type="SAM" id="MobiDB-lite"/>
    </source>
</evidence>
<dbReference type="Pfam" id="PF15304">
    <property type="entry name" value="AKAP2_C"/>
    <property type="match status" value="1"/>
</dbReference>
<feature type="compositionally biased region" description="Basic and acidic residues" evidence="2">
    <location>
        <begin position="456"/>
        <end position="468"/>
    </location>
</feature>
<feature type="compositionally biased region" description="Basic and acidic residues" evidence="2">
    <location>
        <begin position="676"/>
        <end position="699"/>
    </location>
</feature>